<dbReference type="InterPro" id="IPR000774">
    <property type="entry name" value="PPIase_FKBP_N"/>
</dbReference>
<dbReference type="EC" id="5.2.1.8" evidence="2 4"/>
<dbReference type="InterPro" id="IPR046357">
    <property type="entry name" value="PPIase_dom_sf"/>
</dbReference>
<organism evidence="8 9">
    <name type="scientific">Serratia rubidaea</name>
    <name type="common">Serratia marinorubra</name>
    <dbReference type="NCBI Taxonomy" id="61652"/>
    <lineage>
        <taxon>Bacteria</taxon>
        <taxon>Pseudomonadati</taxon>
        <taxon>Pseudomonadota</taxon>
        <taxon>Gammaproteobacteria</taxon>
        <taxon>Enterobacterales</taxon>
        <taxon>Yersiniaceae</taxon>
        <taxon>Serratia</taxon>
    </lineage>
</organism>
<keyword evidence="4 8" id="KW-0413">Isomerase</keyword>
<keyword evidence="6" id="KW-0732">Signal</keyword>
<dbReference type="PROSITE" id="PS50059">
    <property type="entry name" value="FKBP_PPIASE"/>
    <property type="match status" value="1"/>
</dbReference>
<dbReference type="EMBL" id="LR134155">
    <property type="protein sequence ID" value="VEA70060.1"/>
    <property type="molecule type" value="Genomic_DNA"/>
</dbReference>
<keyword evidence="3 4" id="KW-0697">Rotamase</keyword>
<feature type="compositionally biased region" description="Basic and acidic residues" evidence="5">
    <location>
        <begin position="184"/>
        <end position="195"/>
    </location>
</feature>
<evidence type="ECO:0000256" key="1">
    <source>
        <dbReference type="ARBA" id="ARBA00000971"/>
    </source>
</evidence>
<dbReference type="Gene3D" id="3.10.50.40">
    <property type="match status" value="1"/>
</dbReference>
<name>A0A3S4HZF0_SERRU</name>
<sequence length="418" mass="45643">MKARLTLLSFCLLAAQASAGGNAVDNEGLQTLTSITQQNSDIPALLNYAERTPALPAHTSAPTAPAVKNGEASRLMKTLREQQAEMGRQEKTIAALRAELQALKQRPPANDAALQQVEKLQQALQQQQTSWQQQKAAIADTQQRFTQAEEALQGKERELQASRQQLAKQHAELSTLTLQMNNGREQREAAERRAHDSAEKLAALQAEKQPPVLDSEPQQQAYAVGASLGGDMLKLLADRAAQGVSLDRERVLAGVHDAFSGKYRLDEKARNKALYDSAVAVNQHQQKEKEQALAAGKRYLADFKKKGAKSLPDGAWYHIEYAGSGKIEADSTVDVVIKESLPDGTVISDMEHSGKVLSQRLDAYPAVFRAALSKLENHGSLQLVVPPEKAYGDRGLPPKIPPGATMIYQIRIVDVQKK</sequence>
<dbReference type="SUPFAM" id="SSF54534">
    <property type="entry name" value="FKBP-like"/>
    <property type="match status" value="1"/>
</dbReference>
<feature type="compositionally biased region" description="Polar residues" evidence="5">
    <location>
        <begin position="174"/>
        <end position="183"/>
    </location>
</feature>
<proteinExistence type="predicted"/>
<dbReference type="InterPro" id="IPR001179">
    <property type="entry name" value="PPIase_FKBP_dom"/>
</dbReference>
<evidence type="ECO:0000313" key="9">
    <source>
        <dbReference type="Proteomes" id="UP000271603"/>
    </source>
</evidence>
<evidence type="ECO:0000256" key="2">
    <source>
        <dbReference type="ARBA" id="ARBA00013194"/>
    </source>
</evidence>
<dbReference type="Pfam" id="PF01346">
    <property type="entry name" value="FKBP_N"/>
    <property type="match status" value="1"/>
</dbReference>
<dbReference type="InterPro" id="IPR036944">
    <property type="entry name" value="PPIase_FKBP_N_sf"/>
</dbReference>
<dbReference type="Proteomes" id="UP000271603">
    <property type="component" value="Chromosome"/>
</dbReference>
<evidence type="ECO:0000256" key="5">
    <source>
        <dbReference type="SAM" id="MobiDB-lite"/>
    </source>
</evidence>
<evidence type="ECO:0000313" key="8">
    <source>
        <dbReference type="EMBL" id="VEA70060.1"/>
    </source>
</evidence>
<evidence type="ECO:0000259" key="7">
    <source>
        <dbReference type="PROSITE" id="PS50059"/>
    </source>
</evidence>
<comment type="catalytic activity">
    <reaction evidence="1 4">
        <text>[protein]-peptidylproline (omega=180) = [protein]-peptidylproline (omega=0)</text>
        <dbReference type="Rhea" id="RHEA:16237"/>
        <dbReference type="Rhea" id="RHEA-COMP:10747"/>
        <dbReference type="Rhea" id="RHEA-COMP:10748"/>
        <dbReference type="ChEBI" id="CHEBI:83833"/>
        <dbReference type="ChEBI" id="CHEBI:83834"/>
        <dbReference type="EC" id="5.2.1.8"/>
    </reaction>
</comment>
<gene>
    <name evidence="8" type="primary">fkpA_2</name>
    <name evidence="8" type="ORF">NCTC9419_01552</name>
</gene>
<dbReference type="GO" id="GO:0006457">
    <property type="term" value="P:protein folding"/>
    <property type="evidence" value="ECO:0007669"/>
    <property type="project" value="InterPro"/>
</dbReference>
<dbReference type="AlphaFoldDB" id="A0A3S4HZF0"/>
<dbReference type="GO" id="GO:0003755">
    <property type="term" value="F:peptidyl-prolyl cis-trans isomerase activity"/>
    <property type="evidence" value="ECO:0007669"/>
    <property type="project" value="UniProtKB-KW"/>
</dbReference>
<evidence type="ECO:0000256" key="4">
    <source>
        <dbReference type="PROSITE-ProRule" id="PRU00277"/>
    </source>
</evidence>
<evidence type="ECO:0000256" key="3">
    <source>
        <dbReference type="ARBA" id="ARBA00023110"/>
    </source>
</evidence>
<protein>
    <recommendedName>
        <fullName evidence="2 4">peptidylprolyl isomerase</fullName>
        <ecNumber evidence="2 4">5.2.1.8</ecNumber>
    </recommendedName>
</protein>
<feature type="signal peptide" evidence="6">
    <location>
        <begin position="1"/>
        <end position="19"/>
    </location>
</feature>
<feature type="domain" description="PPIase FKBP-type" evidence="7">
    <location>
        <begin position="330"/>
        <end position="416"/>
    </location>
</feature>
<feature type="chain" id="PRO_5018673647" description="peptidylprolyl isomerase" evidence="6">
    <location>
        <begin position="20"/>
        <end position="418"/>
    </location>
</feature>
<dbReference type="Gene3D" id="1.10.287.460">
    <property type="entry name" value="Peptidyl-prolyl cis-trans isomerase, FKBP-type, N-terminal domain"/>
    <property type="match status" value="1"/>
</dbReference>
<accession>A0A3S4HZF0</accession>
<reference evidence="8 9" key="1">
    <citation type="submission" date="2018-12" db="EMBL/GenBank/DDBJ databases">
        <authorList>
            <consortium name="Pathogen Informatics"/>
        </authorList>
    </citation>
    <scope>NUCLEOTIDE SEQUENCE [LARGE SCALE GENOMIC DNA]</scope>
    <source>
        <strain evidence="8 9">NCTC9419</strain>
    </source>
</reference>
<evidence type="ECO:0000256" key="6">
    <source>
        <dbReference type="SAM" id="SignalP"/>
    </source>
</evidence>
<dbReference type="Pfam" id="PF00254">
    <property type="entry name" value="FKBP_C"/>
    <property type="match status" value="1"/>
</dbReference>
<feature type="region of interest" description="Disordered" evidence="5">
    <location>
        <begin position="174"/>
        <end position="195"/>
    </location>
</feature>